<keyword evidence="3" id="KW-1185">Reference proteome</keyword>
<dbReference type="FunCoup" id="A0A2G5E8Z7">
    <property type="interactions" value="341"/>
</dbReference>
<sequence length="549" mass="60818">MLKLEDRLDLRESNYYRGPCNGVVRVAQPDCTKRLVTSGRNTADITSAAKNSISGWEESTFPILKEGSVPMLDSDSWTYKPDDKFLNFFDPNCNEEATNLASEDCKMSYNCFKGSFTELMDKHCNDAAIHANSGAGTNIGLHHFPLGDPAPTDGDVNMLCGSEPENQECSYLSYDGWPSYVDDFNGLMRGGDSSLGLETNEDMSWFSSSAHAIGGSGDASELGFKSFCSGSSPLKSTIKHHESDTCRVPNTLTPDFDAKNVLSSYFTSCYSSYGSLAANAERKSAPASEKQHNKLNGKPIENHKQTEVKRKDRSPVYSSGVSFLVPDTIQQLENPMKRSSHSSPKVTAVISEQNVEKCRWQHQMQSESYAAVADLTSIPKQLHQTSDGIEGQCEVENVSTELPDVDIDSSVVLESSRMSTLGSVKVSVEEASFLQLQYVMEQLDIRTKLCIRDSLYRLARSAEQRHEEELSRNSSRDERDDKGEMKSEELNERPVFVDVETDTNPIDRSIAQLLFLKPTEEISLDSNASIDGVCFGNVLSRKMLLEGYV</sequence>
<feature type="compositionally biased region" description="Basic and acidic residues" evidence="1">
    <location>
        <begin position="300"/>
        <end position="312"/>
    </location>
</feature>
<protein>
    <recommendedName>
        <fullName evidence="4">Protein LNK1-like</fullName>
    </recommendedName>
</protein>
<feature type="region of interest" description="Disordered" evidence="1">
    <location>
        <begin position="462"/>
        <end position="495"/>
    </location>
</feature>
<dbReference type="STRING" id="218851.A0A2G5E8Z7"/>
<dbReference type="PANTHER" id="PTHR33334">
    <property type="entry name" value="PROTEIN LNK1"/>
    <property type="match status" value="1"/>
</dbReference>
<organism evidence="2 3">
    <name type="scientific">Aquilegia coerulea</name>
    <name type="common">Rocky mountain columbine</name>
    <dbReference type="NCBI Taxonomy" id="218851"/>
    <lineage>
        <taxon>Eukaryota</taxon>
        <taxon>Viridiplantae</taxon>
        <taxon>Streptophyta</taxon>
        <taxon>Embryophyta</taxon>
        <taxon>Tracheophyta</taxon>
        <taxon>Spermatophyta</taxon>
        <taxon>Magnoliopsida</taxon>
        <taxon>Ranunculales</taxon>
        <taxon>Ranunculaceae</taxon>
        <taxon>Thalictroideae</taxon>
        <taxon>Aquilegia</taxon>
    </lineage>
</organism>
<dbReference type="OrthoDB" id="618331at2759"/>
<name>A0A2G5E8Z7_AQUCA</name>
<proteinExistence type="predicted"/>
<dbReference type="AlphaFoldDB" id="A0A2G5E8Z7"/>
<dbReference type="InterPro" id="IPR039928">
    <property type="entry name" value="LNK"/>
</dbReference>
<feature type="compositionally biased region" description="Basic and acidic residues" evidence="1">
    <location>
        <begin position="462"/>
        <end position="492"/>
    </location>
</feature>
<dbReference type="InParanoid" id="A0A2G5E8Z7"/>
<evidence type="ECO:0000256" key="1">
    <source>
        <dbReference type="SAM" id="MobiDB-lite"/>
    </source>
</evidence>
<dbReference type="GO" id="GO:0007623">
    <property type="term" value="P:circadian rhythm"/>
    <property type="evidence" value="ECO:0007669"/>
    <property type="project" value="InterPro"/>
</dbReference>
<reference evidence="2 3" key="1">
    <citation type="submission" date="2017-09" db="EMBL/GenBank/DDBJ databases">
        <title>WGS assembly of Aquilegia coerulea Goldsmith.</title>
        <authorList>
            <person name="Hodges S."/>
            <person name="Kramer E."/>
            <person name="Nordborg M."/>
            <person name="Tomkins J."/>
            <person name="Borevitz J."/>
            <person name="Derieg N."/>
            <person name="Yan J."/>
            <person name="Mihaltcheva S."/>
            <person name="Hayes R.D."/>
            <person name="Rokhsar D."/>
        </authorList>
    </citation>
    <scope>NUCLEOTIDE SEQUENCE [LARGE SCALE GENOMIC DNA]</scope>
    <source>
        <strain evidence="3">cv. Goldsmith</strain>
    </source>
</reference>
<evidence type="ECO:0008006" key="4">
    <source>
        <dbReference type="Google" id="ProtNLM"/>
    </source>
</evidence>
<dbReference type="GO" id="GO:0006355">
    <property type="term" value="P:regulation of DNA-templated transcription"/>
    <property type="evidence" value="ECO:0007669"/>
    <property type="project" value="InterPro"/>
</dbReference>
<accession>A0A2G5E8Z7</accession>
<dbReference type="Proteomes" id="UP000230069">
    <property type="component" value="Unassembled WGS sequence"/>
</dbReference>
<evidence type="ECO:0000313" key="3">
    <source>
        <dbReference type="Proteomes" id="UP000230069"/>
    </source>
</evidence>
<gene>
    <name evidence="2" type="ORF">AQUCO_01000226v1</name>
</gene>
<dbReference type="PANTHER" id="PTHR33334:SF8">
    <property type="entry name" value="PROTEIN LNK1"/>
    <property type="match status" value="1"/>
</dbReference>
<feature type="compositionally biased region" description="Basic and acidic residues" evidence="1">
    <location>
        <begin position="283"/>
        <end position="292"/>
    </location>
</feature>
<evidence type="ECO:0000313" key="2">
    <source>
        <dbReference type="EMBL" id="PIA52200.1"/>
    </source>
</evidence>
<feature type="region of interest" description="Disordered" evidence="1">
    <location>
        <begin position="283"/>
        <end position="312"/>
    </location>
</feature>
<dbReference type="EMBL" id="KZ305027">
    <property type="protein sequence ID" value="PIA52200.1"/>
    <property type="molecule type" value="Genomic_DNA"/>
</dbReference>